<sequence>MSSGNYFDGAMIENLEDGLEKLCNYPYVICVGTGTDALRFMARYYMEQLRSAYDMKVQGKKPTVVVPALTYPATINAWVLEGFDVIIGDTDSYGCLDWTKLDNLE</sequence>
<dbReference type="SUPFAM" id="SSF53383">
    <property type="entry name" value="PLP-dependent transferases"/>
    <property type="match status" value="1"/>
</dbReference>
<name>A0A382YH91_9ZZZZ</name>
<proteinExistence type="predicted"/>
<dbReference type="InterPro" id="IPR000653">
    <property type="entry name" value="DegT/StrS_aminotransferase"/>
</dbReference>
<organism evidence="1">
    <name type="scientific">marine metagenome</name>
    <dbReference type="NCBI Taxonomy" id="408172"/>
    <lineage>
        <taxon>unclassified sequences</taxon>
        <taxon>metagenomes</taxon>
        <taxon>ecological metagenomes</taxon>
    </lineage>
</organism>
<dbReference type="AlphaFoldDB" id="A0A382YH91"/>
<dbReference type="EMBL" id="UINC01175850">
    <property type="protein sequence ID" value="SVD82687.1"/>
    <property type="molecule type" value="Genomic_DNA"/>
</dbReference>
<evidence type="ECO:0008006" key="2">
    <source>
        <dbReference type="Google" id="ProtNLM"/>
    </source>
</evidence>
<gene>
    <name evidence="1" type="ORF">METZ01_LOCUS435541</name>
</gene>
<reference evidence="1" key="1">
    <citation type="submission" date="2018-05" db="EMBL/GenBank/DDBJ databases">
        <authorList>
            <person name="Lanie J.A."/>
            <person name="Ng W.-L."/>
            <person name="Kazmierczak K.M."/>
            <person name="Andrzejewski T.M."/>
            <person name="Davidsen T.M."/>
            <person name="Wayne K.J."/>
            <person name="Tettelin H."/>
            <person name="Glass J.I."/>
            <person name="Rusch D."/>
            <person name="Podicherti R."/>
            <person name="Tsui H.-C.T."/>
            <person name="Winkler M.E."/>
        </authorList>
    </citation>
    <scope>NUCLEOTIDE SEQUENCE</scope>
</reference>
<feature type="non-terminal residue" evidence="1">
    <location>
        <position position="105"/>
    </location>
</feature>
<dbReference type="Gene3D" id="3.40.640.10">
    <property type="entry name" value="Type I PLP-dependent aspartate aminotransferase-like (Major domain)"/>
    <property type="match status" value="1"/>
</dbReference>
<dbReference type="InterPro" id="IPR015424">
    <property type="entry name" value="PyrdxlP-dep_Trfase"/>
</dbReference>
<evidence type="ECO:0000313" key="1">
    <source>
        <dbReference type="EMBL" id="SVD82687.1"/>
    </source>
</evidence>
<protein>
    <recommendedName>
        <fullName evidence="2">Aminotransferase class I/classII domain-containing protein</fullName>
    </recommendedName>
</protein>
<dbReference type="Pfam" id="PF01041">
    <property type="entry name" value="DegT_DnrJ_EryC1"/>
    <property type="match status" value="1"/>
</dbReference>
<dbReference type="InterPro" id="IPR015421">
    <property type="entry name" value="PyrdxlP-dep_Trfase_major"/>
</dbReference>
<accession>A0A382YH91</accession>